<evidence type="ECO:0000256" key="7">
    <source>
        <dbReference type="ARBA" id="ARBA00022692"/>
    </source>
</evidence>
<keyword evidence="12" id="KW-0539">Nucleus</keyword>
<evidence type="ECO:0000256" key="11">
    <source>
        <dbReference type="ARBA" id="ARBA00023136"/>
    </source>
</evidence>
<keyword evidence="7" id="KW-0812">Transmembrane</keyword>
<keyword evidence="9" id="KW-1133">Transmembrane helix</keyword>
<evidence type="ECO:0000256" key="10">
    <source>
        <dbReference type="ARBA" id="ARBA00023054"/>
    </source>
</evidence>
<organism evidence="14 15">
    <name type="scientific">Mucor circinelloides f. circinelloides (strain 1006PhL)</name>
    <name type="common">Mucormycosis agent</name>
    <name type="synonym">Calyptromyces circinelloides</name>
    <dbReference type="NCBI Taxonomy" id="1220926"/>
    <lineage>
        <taxon>Eukaryota</taxon>
        <taxon>Fungi</taxon>
        <taxon>Fungi incertae sedis</taxon>
        <taxon>Mucoromycota</taxon>
        <taxon>Mucoromycotina</taxon>
        <taxon>Mucoromycetes</taxon>
        <taxon>Mucorales</taxon>
        <taxon>Mucorineae</taxon>
        <taxon>Mucoraceae</taxon>
        <taxon>Mucor</taxon>
    </lineage>
</organism>
<keyword evidence="6" id="KW-1003">Cell membrane</keyword>
<dbReference type="GO" id="GO:0017022">
    <property type="term" value="F:myosin binding"/>
    <property type="evidence" value="ECO:0007669"/>
    <property type="project" value="InterPro"/>
</dbReference>
<dbReference type="GO" id="GO:0005886">
    <property type="term" value="C:plasma membrane"/>
    <property type="evidence" value="ECO:0007669"/>
    <property type="project" value="UniProtKB-SubCell"/>
</dbReference>
<dbReference type="AlphaFoldDB" id="S2K9V4"/>
<evidence type="ECO:0000256" key="8">
    <source>
        <dbReference type="ARBA" id="ARBA00022949"/>
    </source>
</evidence>
<protein>
    <recommendedName>
        <fullName evidence="5">Vezatin</fullName>
    </recommendedName>
</protein>
<proteinExistence type="inferred from homology"/>
<dbReference type="EMBL" id="KE123940">
    <property type="protein sequence ID" value="EPB89070.1"/>
    <property type="molecule type" value="Genomic_DNA"/>
</dbReference>
<dbReference type="OrthoDB" id="21151at2759"/>
<comment type="subcellular location">
    <subcellularLocation>
        <location evidence="2">Cell junction</location>
        <location evidence="2">Adherens junction</location>
    </subcellularLocation>
    <subcellularLocation>
        <location evidence="3">Cell membrane</location>
        <topology evidence="3">Multi-pass membrane protein</topology>
    </subcellularLocation>
    <subcellularLocation>
        <location evidence="1">Nucleus</location>
    </subcellularLocation>
</comment>
<dbReference type="InParanoid" id="S2K9V4"/>
<evidence type="ECO:0000256" key="1">
    <source>
        <dbReference type="ARBA" id="ARBA00004123"/>
    </source>
</evidence>
<keyword evidence="10" id="KW-0175">Coiled coil</keyword>
<evidence type="ECO:0000256" key="6">
    <source>
        <dbReference type="ARBA" id="ARBA00022475"/>
    </source>
</evidence>
<evidence type="ECO:0000259" key="13">
    <source>
        <dbReference type="Pfam" id="PF12632"/>
    </source>
</evidence>
<dbReference type="InterPro" id="IPR026858">
    <property type="entry name" value="Vezatin"/>
</dbReference>
<dbReference type="GO" id="GO:0005634">
    <property type="term" value="C:nucleus"/>
    <property type="evidence" value="ECO:0007669"/>
    <property type="project" value="UniProtKB-SubCell"/>
</dbReference>
<dbReference type="eggNOG" id="ENOG502QSNT">
    <property type="taxonomic scope" value="Eukaryota"/>
</dbReference>
<evidence type="ECO:0000313" key="15">
    <source>
        <dbReference type="Proteomes" id="UP000014254"/>
    </source>
</evidence>
<comment type="similarity">
    <text evidence="4">Belongs to the vezatin family.</text>
</comment>
<evidence type="ECO:0000313" key="14">
    <source>
        <dbReference type="EMBL" id="EPB89070.1"/>
    </source>
</evidence>
<feature type="domain" description="Myosin-binding" evidence="13">
    <location>
        <begin position="133"/>
        <end position="412"/>
    </location>
</feature>
<dbReference type="VEuPathDB" id="FungiDB:HMPREF1544_04061"/>
<evidence type="ECO:0000256" key="12">
    <source>
        <dbReference type="ARBA" id="ARBA00023242"/>
    </source>
</evidence>
<keyword evidence="8" id="KW-0965">Cell junction</keyword>
<keyword evidence="15" id="KW-1185">Reference proteome</keyword>
<name>S2K9V4_MUCC1</name>
<dbReference type="Pfam" id="PF12632">
    <property type="entry name" value="Vezatin"/>
    <property type="match status" value="1"/>
</dbReference>
<sequence>MTEFIVYEDSPLADYLQSIDQVEATVKVTPPSLVINNDSTKSFSVSTKQSNILKMWRLSLFHDAFSISLPRAEETAFEEKFKYLIVTSPLLNETLSVNHHHKHSSNGNKLPNTTELPFQSTRTTKLGVTTNLVATLALLLGAEKYFLRPKLPIMTIFFSTSASLFFFYRHKRRSSIRQLYQIALSRLQSFNDHSETFDTKVHRVLITIQEIELVSRGYRLSTPLSPISRIEQKSKNRKCIQLRNRLSAILRRAFIIYEEGIIDLMDVINRTNLNTLYEMYNVHSIASLSAMGEENGDAYSLDQLKKLAQIMHLKRRECMVHFLALGVMTDEHDSIRFDYQHGWRTVNDILDKLVNETEQFTKDIVEALDAEFYKPMNDFDKKKITSKIEDARLKKFVHQLSSLEQQLRTMEAKIYLCSEDVQHLNSGKCLSQSSTDEIREKLRHEYMSVQRGFENMASEWENGRVVLESYLAPTDVLPSSPIASPTLNAAAVEEESMEESEGKGIILDAEDVADILNLPLASKASVFEAIAGVVEKNGKEKAKKTRQERIEEMKLKRAKQTEERSARLDSQTMVHELKSVLHKRITELDLEDEQDDHQNEKH</sequence>
<gene>
    <name evidence="14" type="ORF">HMPREF1544_04061</name>
</gene>
<evidence type="ECO:0000256" key="4">
    <source>
        <dbReference type="ARBA" id="ARBA00007245"/>
    </source>
</evidence>
<accession>S2K9V4</accession>
<keyword evidence="11" id="KW-0472">Membrane</keyword>
<evidence type="ECO:0000256" key="5">
    <source>
        <dbReference type="ARBA" id="ARBA00018125"/>
    </source>
</evidence>
<dbReference type="Proteomes" id="UP000014254">
    <property type="component" value="Unassembled WGS sequence"/>
</dbReference>
<dbReference type="GO" id="GO:0098609">
    <property type="term" value="P:cell-cell adhesion"/>
    <property type="evidence" value="ECO:0007669"/>
    <property type="project" value="InterPro"/>
</dbReference>
<dbReference type="PANTHER" id="PTHR15989:SF5">
    <property type="entry name" value="VEZATIN"/>
    <property type="match status" value="1"/>
</dbReference>
<dbReference type="PANTHER" id="PTHR15989">
    <property type="entry name" value="VEZATIN"/>
    <property type="match status" value="1"/>
</dbReference>
<evidence type="ECO:0000256" key="9">
    <source>
        <dbReference type="ARBA" id="ARBA00022989"/>
    </source>
</evidence>
<reference evidence="15" key="1">
    <citation type="submission" date="2013-05" db="EMBL/GenBank/DDBJ databases">
        <title>The Genome sequence of Mucor circinelloides f. circinelloides 1006PhL.</title>
        <authorList>
            <consortium name="The Broad Institute Genomics Platform"/>
            <person name="Cuomo C."/>
            <person name="Earl A."/>
            <person name="Findley K."/>
            <person name="Lee S.C."/>
            <person name="Walker B."/>
            <person name="Young S."/>
            <person name="Zeng Q."/>
            <person name="Gargeya S."/>
            <person name="Fitzgerald M."/>
            <person name="Haas B."/>
            <person name="Abouelleil A."/>
            <person name="Allen A.W."/>
            <person name="Alvarado L."/>
            <person name="Arachchi H.M."/>
            <person name="Berlin A.M."/>
            <person name="Chapman S.B."/>
            <person name="Gainer-Dewar J."/>
            <person name="Goldberg J."/>
            <person name="Griggs A."/>
            <person name="Gujja S."/>
            <person name="Hansen M."/>
            <person name="Howarth C."/>
            <person name="Imamovic A."/>
            <person name="Ireland A."/>
            <person name="Larimer J."/>
            <person name="McCowan C."/>
            <person name="Murphy C."/>
            <person name="Pearson M."/>
            <person name="Poon T.W."/>
            <person name="Priest M."/>
            <person name="Roberts A."/>
            <person name="Saif S."/>
            <person name="Shea T."/>
            <person name="Sisk P."/>
            <person name="Sykes S."/>
            <person name="Wortman J."/>
            <person name="Nusbaum C."/>
            <person name="Birren B."/>
        </authorList>
    </citation>
    <scope>NUCLEOTIDE SEQUENCE [LARGE SCALE GENOMIC DNA]</scope>
    <source>
        <strain evidence="15">1006PhL</strain>
    </source>
</reference>
<evidence type="ECO:0000256" key="2">
    <source>
        <dbReference type="ARBA" id="ARBA00004536"/>
    </source>
</evidence>
<evidence type="ECO:0000256" key="3">
    <source>
        <dbReference type="ARBA" id="ARBA00004651"/>
    </source>
</evidence>
<dbReference type="InterPro" id="IPR026859">
    <property type="entry name" value="Myosin-bd"/>
</dbReference>
<dbReference type="STRING" id="1220926.S2K9V4"/>
<dbReference type="OMA" id="DANTNML"/>